<reference evidence="2 3" key="1">
    <citation type="submission" date="2019-05" db="EMBL/GenBank/DDBJ databases">
        <title>Another draft genome of Portunus trituberculatus and its Hox gene families provides insights of decapod evolution.</title>
        <authorList>
            <person name="Jeong J.-H."/>
            <person name="Song I."/>
            <person name="Kim S."/>
            <person name="Choi T."/>
            <person name="Kim D."/>
            <person name="Ryu S."/>
            <person name="Kim W."/>
        </authorList>
    </citation>
    <scope>NUCLEOTIDE SEQUENCE [LARGE SCALE GENOMIC DNA]</scope>
    <source>
        <tissue evidence="2">Muscle</tissue>
    </source>
</reference>
<feature type="compositionally biased region" description="Basic and acidic residues" evidence="1">
    <location>
        <begin position="54"/>
        <end position="87"/>
    </location>
</feature>
<dbReference type="EMBL" id="VSRR010003625">
    <property type="protein sequence ID" value="MPC36869.1"/>
    <property type="molecule type" value="Genomic_DNA"/>
</dbReference>
<feature type="region of interest" description="Disordered" evidence="1">
    <location>
        <begin position="176"/>
        <end position="219"/>
    </location>
</feature>
<keyword evidence="3" id="KW-1185">Reference proteome</keyword>
<dbReference type="AlphaFoldDB" id="A0A5B7EV30"/>
<protein>
    <submittedName>
        <fullName evidence="2">Uncharacterized protein</fullName>
    </submittedName>
</protein>
<accession>A0A5B7EV30</accession>
<sequence>MASGGDSNDTPTNTTRSHCTHWIFLLTHSLTPLTAWRQRNTPKHTACPRGAQRKGAEHRHQLSHGGQREREEEREKERDRDRDETERAVPGQVSGRRHRSKALSPRDSRSRVRGIVCRPVWPVKLYHHKTLGSSAAHLPTPLCLYAAALTSALAVRRLSLRHSRHYKDSKITTRVASEKKLQEKKRVSRTQCHLSPWPLSGTPPQPSQPPTPRRALSSTYPPRIIPNNVLYRIFNTKMDVKGEVYPTRH</sequence>
<feature type="compositionally biased region" description="Basic and acidic residues" evidence="1">
    <location>
        <begin position="176"/>
        <end position="185"/>
    </location>
</feature>
<name>A0A5B7EV30_PORTR</name>
<evidence type="ECO:0000313" key="3">
    <source>
        <dbReference type="Proteomes" id="UP000324222"/>
    </source>
</evidence>
<feature type="region of interest" description="Disordered" evidence="1">
    <location>
        <begin position="42"/>
        <end position="110"/>
    </location>
</feature>
<dbReference type="Proteomes" id="UP000324222">
    <property type="component" value="Unassembled WGS sequence"/>
</dbReference>
<evidence type="ECO:0000313" key="2">
    <source>
        <dbReference type="EMBL" id="MPC36869.1"/>
    </source>
</evidence>
<organism evidence="2 3">
    <name type="scientific">Portunus trituberculatus</name>
    <name type="common">Swimming crab</name>
    <name type="synonym">Neptunus trituberculatus</name>
    <dbReference type="NCBI Taxonomy" id="210409"/>
    <lineage>
        <taxon>Eukaryota</taxon>
        <taxon>Metazoa</taxon>
        <taxon>Ecdysozoa</taxon>
        <taxon>Arthropoda</taxon>
        <taxon>Crustacea</taxon>
        <taxon>Multicrustacea</taxon>
        <taxon>Malacostraca</taxon>
        <taxon>Eumalacostraca</taxon>
        <taxon>Eucarida</taxon>
        <taxon>Decapoda</taxon>
        <taxon>Pleocyemata</taxon>
        <taxon>Brachyura</taxon>
        <taxon>Eubrachyura</taxon>
        <taxon>Portunoidea</taxon>
        <taxon>Portunidae</taxon>
        <taxon>Portuninae</taxon>
        <taxon>Portunus</taxon>
    </lineage>
</organism>
<evidence type="ECO:0000256" key="1">
    <source>
        <dbReference type="SAM" id="MobiDB-lite"/>
    </source>
</evidence>
<gene>
    <name evidence="2" type="ORF">E2C01_030338</name>
</gene>
<proteinExistence type="predicted"/>
<comment type="caution">
    <text evidence="2">The sequence shown here is derived from an EMBL/GenBank/DDBJ whole genome shotgun (WGS) entry which is preliminary data.</text>
</comment>
<feature type="compositionally biased region" description="Pro residues" evidence="1">
    <location>
        <begin position="201"/>
        <end position="212"/>
    </location>
</feature>